<dbReference type="Gene3D" id="3.40.50.1820">
    <property type="entry name" value="alpha/beta hydrolase"/>
    <property type="match status" value="1"/>
</dbReference>
<keyword evidence="3" id="KW-1185">Reference proteome</keyword>
<reference evidence="2 3" key="1">
    <citation type="submission" date="2018-04" db="EMBL/GenBank/DDBJ databases">
        <title>Genomic Encyclopedia of Type Strains, Phase IV (KMG-IV): sequencing the most valuable type-strain genomes for metagenomic binning, comparative biology and taxonomic classification.</title>
        <authorList>
            <person name="Goeker M."/>
        </authorList>
    </citation>
    <scope>NUCLEOTIDE SEQUENCE [LARGE SCALE GENOMIC DNA]</scope>
    <source>
        <strain evidence="2 3">DSM 45771</strain>
    </source>
</reference>
<sequence>MGIGGFVDEAARTRHRSALDAAMAVLPPHASHDVPTVFGIVRVHRFGGHHSDGGPGRPVLLLPGRLGTTAMWAPNLPALVARRPVWALDPLGEPGASEQTAPITGDADQAAWLAEVVGALGGPLHVVGASLGARWGLELAVRHPAGVASLALLEPAHTLSRLRPGFVATSLLAAVPGLHGLVLRHAGGGSPPADDPLTPVLVLGGTAYRLRLAPPGYPSDAALRSLGMPVLALLGGRSTVGHAARGARRARALIADVEVEVWPEATHALPSSHAERVDERLAAFHARADR</sequence>
<comment type="caution">
    <text evidence="2">The sequence shown here is derived from an EMBL/GenBank/DDBJ whole genome shotgun (WGS) entry which is preliminary data.</text>
</comment>
<proteinExistence type="predicted"/>
<dbReference type="AlphaFoldDB" id="A0A2U1FRW6"/>
<dbReference type="Proteomes" id="UP000245639">
    <property type="component" value="Unassembled WGS sequence"/>
</dbReference>
<organism evidence="2 3">
    <name type="scientific">Actinomycetospora cinnamomea</name>
    <dbReference type="NCBI Taxonomy" id="663609"/>
    <lineage>
        <taxon>Bacteria</taxon>
        <taxon>Bacillati</taxon>
        <taxon>Actinomycetota</taxon>
        <taxon>Actinomycetes</taxon>
        <taxon>Pseudonocardiales</taxon>
        <taxon>Pseudonocardiaceae</taxon>
        <taxon>Actinomycetospora</taxon>
    </lineage>
</organism>
<dbReference type="PANTHER" id="PTHR43798:SF33">
    <property type="entry name" value="HYDROLASE, PUTATIVE (AFU_ORTHOLOGUE AFUA_2G14860)-RELATED"/>
    <property type="match status" value="1"/>
</dbReference>
<dbReference type="GO" id="GO:0016020">
    <property type="term" value="C:membrane"/>
    <property type="evidence" value="ECO:0007669"/>
    <property type="project" value="TreeGrafter"/>
</dbReference>
<evidence type="ECO:0000313" key="3">
    <source>
        <dbReference type="Proteomes" id="UP000245639"/>
    </source>
</evidence>
<dbReference type="SUPFAM" id="SSF53474">
    <property type="entry name" value="alpha/beta-Hydrolases"/>
    <property type="match status" value="1"/>
</dbReference>
<dbReference type="GO" id="GO:0003824">
    <property type="term" value="F:catalytic activity"/>
    <property type="evidence" value="ECO:0007669"/>
    <property type="project" value="UniProtKB-ARBA"/>
</dbReference>
<dbReference type="PANTHER" id="PTHR43798">
    <property type="entry name" value="MONOACYLGLYCEROL LIPASE"/>
    <property type="match status" value="1"/>
</dbReference>
<protein>
    <submittedName>
        <fullName evidence="2">Pimeloyl-ACP methyl ester carboxylesterase</fullName>
    </submittedName>
</protein>
<dbReference type="InterPro" id="IPR050266">
    <property type="entry name" value="AB_hydrolase_sf"/>
</dbReference>
<dbReference type="InterPro" id="IPR029058">
    <property type="entry name" value="AB_hydrolase_fold"/>
</dbReference>
<evidence type="ECO:0000259" key="1">
    <source>
        <dbReference type="Pfam" id="PF00561"/>
    </source>
</evidence>
<accession>A0A2U1FRW6</accession>
<dbReference type="EMBL" id="QEKW01000001">
    <property type="protein sequence ID" value="PVZ14915.1"/>
    <property type="molecule type" value="Genomic_DNA"/>
</dbReference>
<evidence type="ECO:0000313" key="2">
    <source>
        <dbReference type="EMBL" id="PVZ14915.1"/>
    </source>
</evidence>
<feature type="domain" description="AB hydrolase-1" evidence="1">
    <location>
        <begin position="58"/>
        <end position="162"/>
    </location>
</feature>
<dbReference type="Pfam" id="PF00561">
    <property type="entry name" value="Abhydrolase_1"/>
    <property type="match status" value="1"/>
</dbReference>
<dbReference type="InterPro" id="IPR000073">
    <property type="entry name" value="AB_hydrolase_1"/>
</dbReference>
<name>A0A2U1FRW6_9PSEU</name>
<gene>
    <name evidence="2" type="ORF">C8D89_101783</name>
</gene>